<evidence type="ECO:0000313" key="3">
    <source>
        <dbReference type="Proteomes" id="UP001410394"/>
    </source>
</evidence>
<reference evidence="2 3" key="1">
    <citation type="journal article" date="2018" name="Int. J. Syst. Evol. Microbiol.">
        <title>Uliginosibacterium sediminicola sp. nov., isolated from freshwater sediment.</title>
        <authorList>
            <person name="Hwang W.M."/>
            <person name="Kim S.M."/>
            <person name="Kang K."/>
            <person name="Ahn T.Y."/>
        </authorList>
    </citation>
    <scope>NUCLEOTIDE SEQUENCE [LARGE SCALE GENOMIC DNA]</scope>
    <source>
        <strain evidence="2 3">M1-21</strain>
    </source>
</reference>
<name>A0ABU9Z1N6_9RHOO</name>
<keyword evidence="3" id="KW-1185">Reference proteome</keyword>
<evidence type="ECO:0000313" key="2">
    <source>
        <dbReference type="EMBL" id="MEN3069698.1"/>
    </source>
</evidence>
<dbReference type="Proteomes" id="UP001410394">
    <property type="component" value="Unassembled WGS sequence"/>
</dbReference>
<accession>A0ABU9Z1N6</accession>
<evidence type="ECO:0008006" key="4">
    <source>
        <dbReference type="Google" id="ProtNLM"/>
    </source>
</evidence>
<feature type="compositionally biased region" description="Low complexity" evidence="1">
    <location>
        <begin position="275"/>
        <end position="292"/>
    </location>
</feature>
<feature type="compositionally biased region" description="Polar residues" evidence="1">
    <location>
        <begin position="224"/>
        <end position="252"/>
    </location>
</feature>
<dbReference type="RefSeq" id="WP_345920468.1">
    <property type="nucleotide sequence ID" value="NZ_JBDIVE010000008.1"/>
</dbReference>
<organism evidence="2 3">
    <name type="scientific">Uliginosibacterium sediminicola</name>
    <dbReference type="NCBI Taxonomy" id="2024550"/>
    <lineage>
        <taxon>Bacteria</taxon>
        <taxon>Pseudomonadati</taxon>
        <taxon>Pseudomonadota</taxon>
        <taxon>Betaproteobacteria</taxon>
        <taxon>Rhodocyclales</taxon>
        <taxon>Zoogloeaceae</taxon>
        <taxon>Uliginosibacterium</taxon>
    </lineage>
</organism>
<protein>
    <recommendedName>
        <fullName evidence="4">Flagellar hook-length control protein FliK</fullName>
    </recommendedName>
</protein>
<feature type="region of interest" description="Disordered" evidence="1">
    <location>
        <begin position="224"/>
        <end position="253"/>
    </location>
</feature>
<proteinExistence type="predicted"/>
<dbReference type="EMBL" id="JBDIVE010000008">
    <property type="protein sequence ID" value="MEN3069698.1"/>
    <property type="molecule type" value="Genomic_DNA"/>
</dbReference>
<feature type="region of interest" description="Disordered" evidence="1">
    <location>
        <begin position="266"/>
        <end position="293"/>
    </location>
</feature>
<gene>
    <name evidence="2" type="ORF">ABDB84_14520</name>
</gene>
<sequence length="357" mass="35195">MQLTPTPSSIVQLSGLAQVLSASASLGSSIQSLQGEARTATPDSVQSAATSFVAAFNQLQGKLGEAAFLSGDGAADNLIENFALSLNAASTAKTDASLASLQAMGIRVEVSTAQGSGQVLLSLQLDPTRLDAAATDDPAGTLRTLGEAAASLLAPITRFEAQASSSASALAGGELSSGELLANLLSSTASTAGTQLITPDISSLAVDSSSGPVARSAAVTATSLADTTRASSVQSTAMTAPAQTSAARTTVNAEPAEARVVADQTELSVAETTDSTAPSPSQTAATQSAAAQGAVRPAMADPALSTQAANPFYAGSVAAYLQNALSPPASAARPLEIELPEPVAAVAAVRAVRGLSA</sequence>
<evidence type="ECO:0000256" key="1">
    <source>
        <dbReference type="SAM" id="MobiDB-lite"/>
    </source>
</evidence>
<comment type="caution">
    <text evidence="2">The sequence shown here is derived from an EMBL/GenBank/DDBJ whole genome shotgun (WGS) entry which is preliminary data.</text>
</comment>